<comment type="subunit">
    <text evidence="8">Homodimer.</text>
</comment>
<name>A0A1G2PCU8_9BACT</name>
<dbReference type="InterPro" id="IPR001412">
    <property type="entry name" value="aa-tRNA-synth_I_CS"/>
</dbReference>
<evidence type="ECO:0000256" key="1">
    <source>
        <dbReference type="ARBA" id="ARBA00005594"/>
    </source>
</evidence>
<evidence type="ECO:0000256" key="9">
    <source>
        <dbReference type="RuleBase" id="RU363036"/>
    </source>
</evidence>
<dbReference type="Proteomes" id="UP000178869">
    <property type="component" value="Unassembled WGS sequence"/>
</dbReference>
<evidence type="ECO:0000256" key="7">
    <source>
        <dbReference type="ARBA" id="ARBA00049929"/>
    </source>
</evidence>
<comment type="caution">
    <text evidence="8">Lacks conserved residue(s) required for the propagation of feature annotation.</text>
</comment>
<dbReference type="EMBL" id="MHSR01000020">
    <property type="protein sequence ID" value="OHA46168.1"/>
    <property type="molecule type" value="Genomic_DNA"/>
</dbReference>
<dbReference type="GO" id="GO:0006436">
    <property type="term" value="P:tryptophanyl-tRNA aminoacylation"/>
    <property type="evidence" value="ECO:0007669"/>
    <property type="project" value="UniProtKB-UniRule"/>
</dbReference>
<dbReference type="Gene3D" id="3.40.50.620">
    <property type="entry name" value="HUPs"/>
    <property type="match status" value="1"/>
</dbReference>
<dbReference type="PRINTS" id="PR01039">
    <property type="entry name" value="TRNASYNTHTRP"/>
</dbReference>
<dbReference type="EC" id="6.1.1.2" evidence="8"/>
<evidence type="ECO:0000256" key="8">
    <source>
        <dbReference type="HAMAP-Rule" id="MF_00140"/>
    </source>
</evidence>
<dbReference type="AlphaFoldDB" id="A0A1G2PCU8"/>
<dbReference type="Gene3D" id="1.10.240.10">
    <property type="entry name" value="Tyrosyl-Transfer RNA Synthetase"/>
    <property type="match status" value="1"/>
</dbReference>
<accession>A0A1G2PCU8</accession>
<comment type="caution">
    <text evidence="10">The sequence shown here is derived from an EMBL/GenBank/DDBJ whole genome shotgun (WGS) entry which is preliminary data.</text>
</comment>
<keyword evidence="2 8" id="KW-0436">Ligase</keyword>
<dbReference type="InterPro" id="IPR024109">
    <property type="entry name" value="Trp-tRNA-ligase_bac-type"/>
</dbReference>
<comment type="subcellular location">
    <subcellularLocation>
        <location evidence="8">Cytoplasm</location>
    </subcellularLocation>
</comment>
<evidence type="ECO:0000313" key="11">
    <source>
        <dbReference type="Proteomes" id="UP000178869"/>
    </source>
</evidence>
<keyword evidence="5 8" id="KW-0648">Protein biosynthesis</keyword>
<evidence type="ECO:0000256" key="3">
    <source>
        <dbReference type="ARBA" id="ARBA00022741"/>
    </source>
</evidence>
<dbReference type="InterPro" id="IPR050203">
    <property type="entry name" value="Trp-tRNA_synthetase"/>
</dbReference>
<dbReference type="GO" id="GO:0005524">
    <property type="term" value="F:ATP binding"/>
    <property type="evidence" value="ECO:0007669"/>
    <property type="project" value="UniProtKB-UniRule"/>
</dbReference>
<comment type="catalytic activity">
    <reaction evidence="7 8">
        <text>tRNA(Trp) + L-tryptophan + ATP = L-tryptophyl-tRNA(Trp) + AMP + diphosphate + H(+)</text>
        <dbReference type="Rhea" id="RHEA:24080"/>
        <dbReference type="Rhea" id="RHEA-COMP:9671"/>
        <dbReference type="Rhea" id="RHEA-COMP:9705"/>
        <dbReference type="ChEBI" id="CHEBI:15378"/>
        <dbReference type="ChEBI" id="CHEBI:30616"/>
        <dbReference type="ChEBI" id="CHEBI:33019"/>
        <dbReference type="ChEBI" id="CHEBI:57912"/>
        <dbReference type="ChEBI" id="CHEBI:78442"/>
        <dbReference type="ChEBI" id="CHEBI:78535"/>
        <dbReference type="ChEBI" id="CHEBI:456215"/>
        <dbReference type="EC" id="6.1.1.2"/>
    </reaction>
</comment>
<dbReference type="InterPro" id="IPR014729">
    <property type="entry name" value="Rossmann-like_a/b/a_fold"/>
</dbReference>
<keyword evidence="6 8" id="KW-0030">Aminoacyl-tRNA synthetase</keyword>
<dbReference type="PANTHER" id="PTHR43766:SF1">
    <property type="entry name" value="TRYPTOPHAN--TRNA LIGASE, MITOCHONDRIAL"/>
    <property type="match status" value="1"/>
</dbReference>
<feature type="binding site" evidence="8">
    <location>
        <begin position="145"/>
        <end position="147"/>
    </location>
    <ligand>
        <name>ATP</name>
        <dbReference type="ChEBI" id="CHEBI:30616"/>
    </ligand>
</feature>
<dbReference type="GO" id="GO:0004830">
    <property type="term" value="F:tryptophan-tRNA ligase activity"/>
    <property type="evidence" value="ECO:0007669"/>
    <property type="project" value="UniProtKB-UniRule"/>
</dbReference>
<comment type="function">
    <text evidence="8">Catalyzes the attachment of tryptophan to tRNA(Trp).</text>
</comment>
<feature type="binding site" evidence="8">
    <location>
        <begin position="17"/>
        <end position="18"/>
    </location>
    <ligand>
        <name>ATP</name>
        <dbReference type="ChEBI" id="CHEBI:30616"/>
    </ligand>
</feature>
<dbReference type="InterPro" id="IPR002306">
    <property type="entry name" value="Trp-tRNA-ligase"/>
</dbReference>
<evidence type="ECO:0000313" key="10">
    <source>
        <dbReference type="EMBL" id="OHA46168.1"/>
    </source>
</evidence>
<feature type="binding site" evidence="8">
    <location>
        <position position="187"/>
    </location>
    <ligand>
        <name>ATP</name>
        <dbReference type="ChEBI" id="CHEBI:30616"/>
    </ligand>
</feature>
<evidence type="ECO:0000256" key="4">
    <source>
        <dbReference type="ARBA" id="ARBA00022840"/>
    </source>
</evidence>
<dbReference type="InterPro" id="IPR002305">
    <property type="entry name" value="aa-tRNA-synth_Ic"/>
</dbReference>
<sequence>MRIVSGIQPSSDALHIGNYFGAVRQWLDLQNNEDCFFFIADLHALTEPTNSDEFKRRVLSIAQDYLALGLDKSTLFLQSAVPQHTQLMWLLTTVTAMGDLERMTQFKDKSQRATKETGVNAGLFLYPVLMAADILLYQAERVPVGDDQFQHLELAREIARRFNHKYGKNGFEFKIPEPLISTLGGRIMALNDPTKKMSKSLGPDSYIGIFEDAAQIEKKVARAVTDSGSEITYEPKTKPGLASLIEIFSMIEKDSPENIIKTYKNKKYSEFKKNLADKIFNYFKDTREKRMNIVQKGQEYTLDILNKGAEKARKIASETLREASEQIGILSI</sequence>
<comment type="similarity">
    <text evidence="1 8 9">Belongs to the class-I aminoacyl-tRNA synthetase family.</text>
</comment>
<dbReference type="NCBIfam" id="TIGR00233">
    <property type="entry name" value="trpS"/>
    <property type="match status" value="1"/>
</dbReference>
<dbReference type="SUPFAM" id="SSF52374">
    <property type="entry name" value="Nucleotidylyl transferase"/>
    <property type="match status" value="1"/>
</dbReference>
<dbReference type="Pfam" id="PF00579">
    <property type="entry name" value="tRNA-synt_1b"/>
    <property type="match status" value="1"/>
</dbReference>
<reference evidence="10 11" key="1">
    <citation type="journal article" date="2016" name="Nat. Commun.">
        <title>Thousands of microbial genomes shed light on interconnected biogeochemical processes in an aquifer system.</title>
        <authorList>
            <person name="Anantharaman K."/>
            <person name="Brown C.T."/>
            <person name="Hug L.A."/>
            <person name="Sharon I."/>
            <person name="Castelle C.J."/>
            <person name="Probst A.J."/>
            <person name="Thomas B.C."/>
            <person name="Singh A."/>
            <person name="Wilkins M.J."/>
            <person name="Karaoz U."/>
            <person name="Brodie E.L."/>
            <person name="Williams K.H."/>
            <person name="Hubbard S.S."/>
            <person name="Banfield J.F."/>
        </authorList>
    </citation>
    <scope>NUCLEOTIDE SEQUENCE [LARGE SCALE GENOMIC DNA]</scope>
</reference>
<keyword evidence="3 8" id="KW-0547">Nucleotide-binding</keyword>
<dbReference type="PROSITE" id="PS00178">
    <property type="entry name" value="AA_TRNA_LIGASE_I"/>
    <property type="match status" value="1"/>
</dbReference>
<feature type="binding site" evidence="8">
    <location>
        <position position="133"/>
    </location>
    <ligand>
        <name>L-tryptophan</name>
        <dbReference type="ChEBI" id="CHEBI:57912"/>
    </ligand>
</feature>
<dbReference type="CDD" id="cd00806">
    <property type="entry name" value="TrpRS_core"/>
    <property type="match status" value="1"/>
</dbReference>
<evidence type="ECO:0000256" key="6">
    <source>
        <dbReference type="ARBA" id="ARBA00023146"/>
    </source>
</evidence>
<protein>
    <recommendedName>
        <fullName evidence="8">Tryptophan--tRNA ligase</fullName>
        <ecNumber evidence="8">6.1.1.2</ecNumber>
    </recommendedName>
    <alternativeName>
        <fullName evidence="8">Tryptophanyl-tRNA synthetase</fullName>
        <shortName evidence="8">TrpRS</shortName>
    </alternativeName>
</protein>
<evidence type="ECO:0000256" key="2">
    <source>
        <dbReference type="ARBA" id="ARBA00022598"/>
    </source>
</evidence>
<feature type="binding site" evidence="8">
    <location>
        <begin position="196"/>
        <end position="200"/>
    </location>
    <ligand>
        <name>ATP</name>
        <dbReference type="ChEBI" id="CHEBI:30616"/>
    </ligand>
</feature>
<organism evidence="10 11">
    <name type="scientific">Candidatus Terrybacteria bacterium RIFCSPHIGHO2_01_FULL_43_35</name>
    <dbReference type="NCBI Taxonomy" id="1802361"/>
    <lineage>
        <taxon>Bacteria</taxon>
        <taxon>Candidatus Terryibacteriota</taxon>
    </lineage>
</organism>
<keyword evidence="8" id="KW-0963">Cytoplasm</keyword>
<feature type="binding site" evidence="8">
    <location>
        <begin position="8"/>
        <end position="10"/>
    </location>
    <ligand>
        <name>ATP</name>
        <dbReference type="ChEBI" id="CHEBI:30616"/>
    </ligand>
</feature>
<feature type="short sequence motif" description="'KMSKS' region" evidence="8">
    <location>
        <begin position="196"/>
        <end position="200"/>
    </location>
</feature>
<proteinExistence type="inferred from homology"/>
<evidence type="ECO:0000256" key="5">
    <source>
        <dbReference type="ARBA" id="ARBA00022917"/>
    </source>
</evidence>
<dbReference type="PANTHER" id="PTHR43766">
    <property type="entry name" value="TRYPTOPHAN--TRNA LIGASE, MITOCHONDRIAL"/>
    <property type="match status" value="1"/>
</dbReference>
<gene>
    <name evidence="8" type="primary">trpS</name>
    <name evidence="10" type="ORF">A2828_00675</name>
</gene>
<keyword evidence="4 8" id="KW-0067">ATP-binding</keyword>
<dbReference type="GO" id="GO:0005829">
    <property type="term" value="C:cytosol"/>
    <property type="evidence" value="ECO:0007669"/>
    <property type="project" value="TreeGrafter"/>
</dbReference>
<dbReference type="HAMAP" id="MF_00140_B">
    <property type="entry name" value="Trp_tRNA_synth_B"/>
    <property type="match status" value="1"/>
</dbReference>